<reference evidence="1 2" key="1">
    <citation type="journal article" date="2016" name="Syst. Appl. Microbiol.">
        <title>Vibrio bivalvicida sp. nov., a novel larval pathogen for bivalve molluscs reared in a hatchery.</title>
        <authorList>
            <person name="Dubert J."/>
            <person name="Romalde J.L."/>
            <person name="Prado S."/>
            <person name="Barja J.L."/>
        </authorList>
    </citation>
    <scope>NUCLEOTIDE SEQUENCE [LARGE SCALE GENOMIC DNA]</scope>
    <source>
        <strain evidence="1 2">605</strain>
    </source>
</reference>
<evidence type="ECO:0008006" key="3">
    <source>
        <dbReference type="Google" id="ProtNLM"/>
    </source>
</evidence>
<evidence type="ECO:0000313" key="1">
    <source>
        <dbReference type="EMBL" id="OAJ94467.1"/>
    </source>
</evidence>
<dbReference type="Proteomes" id="UP000078406">
    <property type="component" value="Unassembled WGS sequence"/>
</dbReference>
<dbReference type="EMBL" id="LLEI02000024">
    <property type="protein sequence ID" value="OAJ94467.1"/>
    <property type="molecule type" value="Genomic_DNA"/>
</dbReference>
<evidence type="ECO:0000313" key="2">
    <source>
        <dbReference type="Proteomes" id="UP000078406"/>
    </source>
</evidence>
<dbReference type="NCBIfam" id="NF033832">
    <property type="entry name" value="sce7726_fam"/>
    <property type="match status" value="1"/>
</dbReference>
<dbReference type="AlphaFoldDB" id="A0A177Y0X5"/>
<sequence length="280" mass="32114">MEYRLLAKLFSSSELKKIAAGDLKIFNRVGEVFSEFDSASSIPEFYDTAYRLLLKHYRNEYVVKNEIANKILLGRHSMKTTAMMSELRTGKNIADCVILNGHSTCYEIKTEFDSLVRFHDQLSSYLKAYDKTYIVTHANHLEEVLALHAQIPRFGVIELTKRNSLKPIITAPISGDFDPEITFDTLRKPEYVHIAEKIAGKLPEMPNSQVYEHCKEVYQSLSPETANDLFKESLKLFRANDHKFINSLPKSLKNIGISYQFSRQEKNNLLCSLMNNTSIC</sequence>
<organism evidence="1 2">
    <name type="scientific">Vibrio bivalvicida</name>
    <dbReference type="NCBI Taxonomy" id="1276888"/>
    <lineage>
        <taxon>Bacteria</taxon>
        <taxon>Pseudomonadati</taxon>
        <taxon>Pseudomonadota</taxon>
        <taxon>Gammaproteobacteria</taxon>
        <taxon>Vibrionales</taxon>
        <taxon>Vibrionaceae</taxon>
        <taxon>Vibrio</taxon>
        <taxon>Vibrio oreintalis group</taxon>
    </lineage>
</organism>
<gene>
    <name evidence="1" type="ORF">APB76_09095</name>
</gene>
<name>A0A177Y0X5_9VIBR</name>
<dbReference type="RefSeq" id="WP_054962931.1">
    <property type="nucleotide sequence ID" value="NZ_LLEI02000024.1"/>
</dbReference>
<proteinExistence type="predicted"/>
<comment type="caution">
    <text evidence="1">The sequence shown here is derived from an EMBL/GenBank/DDBJ whole genome shotgun (WGS) entry which is preliminary data.</text>
</comment>
<accession>A0A177Y0X5</accession>
<protein>
    <recommendedName>
        <fullName evidence="3">Sce7726 family protein</fullName>
    </recommendedName>
</protein>
<dbReference type="InterPro" id="IPR047729">
    <property type="entry name" value="Sce7726-like"/>
</dbReference>